<evidence type="ECO:0000256" key="2">
    <source>
        <dbReference type="ARBA" id="ARBA00022475"/>
    </source>
</evidence>
<reference evidence="9 10" key="2">
    <citation type="journal article" date="2012" name="BMC Genomics">
        <title>The genome of Pelobacter carbinolicus reveals surprising metabolic capabilities and physiological features.</title>
        <authorList>
            <person name="Aklujkar M."/>
            <person name="Haveman S.A."/>
            <person name="Didonato R.Jr."/>
            <person name="Chertkov O."/>
            <person name="Han C.S."/>
            <person name="Land M.L."/>
            <person name="Brown P."/>
            <person name="Lovley D.R."/>
        </authorList>
    </citation>
    <scope>NUCLEOTIDE SEQUENCE [LARGE SCALE GENOMIC DNA]</scope>
    <source>
        <strain evidence="10">DSM 2380 / NBRC 103641 / GraBd1</strain>
    </source>
</reference>
<feature type="transmembrane region" description="Helical" evidence="7">
    <location>
        <begin position="28"/>
        <end position="47"/>
    </location>
</feature>
<dbReference type="Pfam" id="PF01618">
    <property type="entry name" value="MotA_ExbB"/>
    <property type="match status" value="1"/>
</dbReference>
<dbReference type="RefSeq" id="WP_011341388.1">
    <property type="nucleotide sequence ID" value="NC_007498.2"/>
</dbReference>
<evidence type="ECO:0000256" key="4">
    <source>
        <dbReference type="ARBA" id="ARBA00022989"/>
    </source>
</evidence>
<feature type="transmembrane region" description="Helical" evidence="7">
    <location>
        <begin position="172"/>
        <end position="194"/>
    </location>
</feature>
<protein>
    <submittedName>
        <fullName evidence="9">Biopolymer transport membrane proton channel, TolQ-related protein</fullName>
    </submittedName>
</protein>
<feature type="transmembrane region" description="Helical" evidence="7">
    <location>
        <begin position="141"/>
        <end position="160"/>
    </location>
</feature>
<dbReference type="GO" id="GO:0015031">
    <property type="term" value="P:protein transport"/>
    <property type="evidence" value="ECO:0007669"/>
    <property type="project" value="UniProtKB-KW"/>
</dbReference>
<evidence type="ECO:0000259" key="8">
    <source>
        <dbReference type="Pfam" id="PF01618"/>
    </source>
</evidence>
<keyword evidence="3 7" id="KW-0812">Transmembrane</keyword>
<evidence type="ECO:0000256" key="6">
    <source>
        <dbReference type="RuleBase" id="RU004057"/>
    </source>
</evidence>
<keyword evidence="2" id="KW-1003">Cell membrane</keyword>
<name>Q3A408_SYNC1</name>
<organism evidence="9 10">
    <name type="scientific">Syntrophotalea carbinolica (strain DSM 2380 / NBRC 103641 / GraBd1)</name>
    <name type="common">Pelobacter carbinolicus</name>
    <dbReference type="NCBI Taxonomy" id="338963"/>
    <lineage>
        <taxon>Bacteria</taxon>
        <taxon>Pseudomonadati</taxon>
        <taxon>Thermodesulfobacteriota</taxon>
        <taxon>Desulfuromonadia</taxon>
        <taxon>Desulfuromonadales</taxon>
        <taxon>Syntrophotaleaceae</taxon>
        <taxon>Syntrophotalea</taxon>
    </lineage>
</organism>
<keyword evidence="4 7" id="KW-1133">Transmembrane helix</keyword>
<dbReference type="STRING" id="338963.Pcar_1655"/>
<sequence length="223" mass="25113">MPEQESIFNVLSNGIIDVLTYLINSYSGLLQLIVYMIMACIFGFALIKSFQSFRALAFYDFRKLSGRQSLYNLNTDIKMPLALISASFFARTKLHYEQEQQRGTADKVIPPDAFIRDAAFQFSERYFEEKFLDPVGMMANLMPPMGFIGTIIGMVVHFLANSGTLNSEITVAGIATALYTTFIALICFTFLEFLRKVFYALAHRRIDEGLAAIAQLAVDDSDK</sequence>
<accession>Q3A408</accession>
<dbReference type="HOGENOM" id="CLU_1239196_0_0_7"/>
<dbReference type="Proteomes" id="UP000002534">
    <property type="component" value="Chromosome"/>
</dbReference>
<dbReference type="AlphaFoldDB" id="Q3A408"/>
<comment type="subcellular location">
    <subcellularLocation>
        <location evidence="1">Cell membrane</location>
        <topology evidence="1">Multi-pass membrane protein</topology>
    </subcellularLocation>
    <subcellularLocation>
        <location evidence="6">Membrane</location>
        <topology evidence="6">Multi-pass membrane protein</topology>
    </subcellularLocation>
</comment>
<proteinExistence type="inferred from homology"/>
<keyword evidence="5 7" id="KW-0472">Membrane</keyword>
<feature type="domain" description="MotA/TolQ/ExbB proton channel" evidence="8">
    <location>
        <begin position="129"/>
        <end position="187"/>
    </location>
</feature>
<evidence type="ECO:0000256" key="7">
    <source>
        <dbReference type="SAM" id="Phobius"/>
    </source>
</evidence>
<keyword evidence="6" id="KW-0813">Transport</keyword>
<comment type="similarity">
    <text evidence="6">Belongs to the exbB/tolQ family.</text>
</comment>
<dbReference type="InterPro" id="IPR002898">
    <property type="entry name" value="MotA_ExbB_proton_chnl"/>
</dbReference>
<dbReference type="OrthoDB" id="5386912at2"/>
<dbReference type="eggNOG" id="COG0811">
    <property type="taxonomic scope" value="Bacteria"/>
</dbReference>
<evidence type="ECO:0000313" key="9">
    <source>
        <dbReference type="EMBL" id="ABA88899.1"/>
    </source>
</evidence>
<evidence type="ECO:0000313" key="10">
    <source>
        <dbReference type="Proteomes" id="UP000002534"/>
    </source>
</evidence>
<reference evidence="10" key="1">
    <citation type="submission" date="2005-10" db="EMBL/GenBank/DDBJ databases">
        <title>Complete sequence of Pelobacter carbinolicus DSM 2380.</title>
        <authorList>
            <person name="Copeland A."/>
            <person name="Lucas S."/>
            <person name="Lapidus A."/>
            <person name="Barry K."/>
            <person name="Detter J.C."/>
            <person name="Glavina T."/>
            <person name="Hammon N."/>
            <person name="Israni S."/>
            <person name="Pitluck S."/>
            <person name="Chertkov O."/>
            <person name="Schmutz J."/>
            <person name="Larimer F."/>
            <person name="Land M."/>
            <person name="Kyrpides N."/>
            <person name="Ivanova N."/>
            <person name="Richardson P."/>
        </authorList>
    </citation>
    <scope>NUCLEOTIDE SEQUENCE [LARGE SCALE GENOMIC DNA]</scope>
    <source>
        <strain evidence="10">DSM 2380 / NBRC 103641 / GraBd1</strain>
    </source>
</reference>
<evidence type="ECO:0000256" key="5">
    <source>
        <dbReference type="ARBA" id="ARBA00023136"/>
    </source>
</evidence>
<keyword evidence="10" id="KW-1185">Reference proteome</keyword>
<dbReference type="GO" id="GO:0005886">
    <property type="term" value="C:plasma membrane"/>
    <property type="evidence" value="ECO:0007669"/>
    <property type="project" value="UniProtKB-SubCell"/>
</dbReference>
<gene>
    <name evidence="9" type="ordered locus">Pcar_1655</name>
</gene>
<evidence type="ECO:0000256" key="1">
    <source>
        <dbReference type="ARBA" id="ARBA00004651"/>
    </source>
</evidence>
<keyword evidence="6" id="KW-0653">Protein transport</keyword>
<evidence type="ECO:0000256" key="3">
    <source>
        <dbReference type="ARBA" id="ARBA00022692"/>
    </source>
</evidence>
<dbReference type="KEGG" id="pca:Pcar_1655"/>
<dbReference type="EMBL" id="CP000142">
    <property type="protein sequence ID" value="ABA88899.1"/>
    <property type="molecule type" value="Genomic_DNA"/>
</dbReference>